<dbReference type="RefSeq" id="WP_354662153.1">
    <property type="nucleotide sequence ID" value="NZ_JBEXAC010000002.1"/>
</dbReference>
<keyword evidence="8" id="KW-0732">Signal</keyword>
<dbReference type="InterPro" id="IPR008969">
    <property type="entry name" value="CarboxyPept-like_regulatory"/>
</dbReference>
<dbReference type="NCBIfam" id="TIGR04056">
    <property type="entry name" value="OMP_RagA_SusC"/>
    <property type="match status" value="1"/>
</dbReference>
<organism evidence="10 11">
    <name type="scientific">Chitinophaga defluvii</name>
    <dbReference type="NCBI Taxonomy" id="3163343"/>
    <lineage>
        <taxon>Bacteria</taxon>
        <taxon>Pseudomonadati</taxon>
        <taxon>Bacteroidota</taxon>
        <taxon>Chitinophagia</taxon>
        <taxon>Chitinophagales</taxon>
        <taxon>Chitinophagaceae</taxon>
        <taxon>Chitinophaga</taxon>
    </lineage>
</organism>
<dbReference type="Gene3D" id="2.170.130.10">
    <property type="entry name" value="TonB-dependent receptor, plug domain"/>
    <property type="match status" value="1"/>
</dbReference>
<dbReference type="PROSITE" id="PS52016">
    <property type="entry name" value="TONB_DEPENDENT_REC_3"/>
    <property type="match status" value="1"/>
</dbReference>
<evidence type="ECO:0000313" key="10">
    <source>
        <dbReference type="EMBL" id="MET6999589.1"/>
    </source>
</evidence>
<dbReference type="InterPro" id="IPR023996">
    <property type="entry name" value="TonB-dep_OMP_SusC/RagA"/>
</dbReference>
<keyword evidence="2 7" id="KW-0813">Transport</keyword>
<dbReference type="InterPro" id="IPR039426">
    <property type="entry name" value="TonB-dep_rcpt-like"/>
</dbReference>
<evidence type="ECO:0000256" key="4">
    <source>
        <dbReference type="ARBA" id="ARBA00022692"/>
    </source>
</evidence>
<evidence type="ECO:0000256" key="6">
    <source>
        <dbReference type="ARBA" id="ARBA00023237"/>
    </source>
</evidence>
<keyword evidence="3 7" id="KW-1134">Transmembrane beta strand</keyword>
<reference evidence="10 11" key="1">
    <citation type="submission" date="2024-06" db="EMBL/GenBank/DDBJ databases">
        <title>Chitinophaga defluvii sp. nov., isolated from municipal sewage.</title>
        <authorList>
            <person name="Zhang L."/>
        </authorList>
    </citation>
    <scope>NUCLEOTIDE SEQUENCE [LARGE SCALE GENOMIC DNA]</scope>
    <source>
        <strain evidence="10 11">H8</strain>
    </source>
</reference>
<proteinExistence type="inferred from homology"/>
<dbReference type="Pfam" id="PF13715">
    <property type="entry name" value="CarbopepD_reg_2"/>
    <property type="match status" value="1"/>
</dbReference>
<evidence type="ECO:0000313" key="11">
    <source>
        <dbReference type="Proteomes" id="UP001549749"/>
    </source>
</evidence>
<dbReference type="Proteomes" id="UP001549749">
    <property type="component" value="Unassembled WGS sequence"/>
</dbReference>
<gene>
    <name evidence="10" type="ORF">ABR189_19530</name>
</gene>
<dbReference type="InterPro" id="IPR037066">
    <property type="entry name" value="Plug_dom_sf"/>
</dbReference>
<evidence type="ECO:0000256" key="2">
    <source>
        <dbReference type="ARBA" id="ARBA00022448"/>
    </source>
</evidence>
<comment type="caution">
    <text evidence="10">The sequence shown here is derived from an EMBL/GenBank/DDBJ whole genome shotgun (WGS) entry which is preliminary data.</text>
</comment>
<dbReference type="SUPFAM" id="SSF49464">
    <property type="entry name" value="Carboxypeptidase regulatory domain-like"/>
    <property type="match status" value="1"/>
</dbReference>
<dbReference type="InterPro" id="IPR023997">
    <property type="entry name" value="TonB-dep_OMP_SusC/RagA_CS"/>
</dbReference>
<feature type="domain" description="TonB-dependent receptor plug" evidence="9">
    <location>
        <begin position="221"/>
        <end position="344"/>
    </location>
</feature>
<evidence type="ECO:0000256" key="7">
    <source>
        <dbReference type="PROSITE-ProRule" id="PRU01360"/>
    </source>
</evidence>
<evidence type="ECO:0000256" key="1">
    <source>
        <dbReference type="ARBA" id="ARBA00004571"/>
    </source>
</evidence>
<feature type="chain" id="PRO_5047065285" evidence="8">
    <location>
        <begin position="32"/>
        <end position="1210"/>
    </location>
</feature>
<dbReference type="InterPro" id="IPR036942">
    <property type="entry name" value="Beta-barrel_TonB_sf"/>
</dbReference>
<evidence type="ECO:0000259" key="9">
    <source>
        <dbReference type="Pfam" id="PF07715"/>
    </source>
</evidence>
<dbReference type="Pfam" id="PF07715">
    <property type="entry name" value="Plug"/>
    <property type="match status" value="1"/>
</dbReference>
<dbReference type="NCBIfam" id="TIGR04057">
    <property type="entry name" value="SusC_RagA_signa"/>
    <property type="match status" value="1"/>
</dbReference>
<keyword evidence="11" id="KW-1185">Reference proteome</keyword>
<keyword evidence="4 7" id="KW-0812">Transmembrane</keyword>
<evidence type="ECO:0000256" key="5">
    <source>
        <dbReference type="ARBA" id="ARBA00023136"/>
    </source>
</evidence>
<accession>A0ABV2TBT5</accession>
<keyword evidence="5 7" id="KW-0472">Membrane</keyword>
<protein>
    <submittedName>
        <fullName evidence="10">SusC/RagA family TonB-linked outer membrane protein</fullName>
    </submittedName>
</protein>
<dbReference type="InterPro" id="IPR012910">
    <property type="entry name" value="Plug_dom"/>
</dbReference>
<feature type="signal peptide" evidence="8">
    <location>
        <begin position="1"/>
        <end position="31"/>
    </location>
</feature>
<dbReference type="EMBL" id="JBEXAC010000002">
    <property type="protein sequence ID" value="MET6999589.1"/>
    <property type="molecule type" value="Genomic_DNA"/>
</dbReference>
<sequence>MKENVYNRKGRKYKLLLIVSVLMCCVLAVRAEATALITSQETEKLPALLKKLEKQFHVTFAYDATEISKDLEVDINPANLTIDAVLKQLQAIGISSKQVGDKVILKKSPPVNEYRVMRADIIVKGRVNVRSGTGGVETIPGINVVEKGTRNGTVSDADGNFTLKVQEGATLLFSMIGYKSFEVRVTGAGMNINVTLEKDVSNLQEVVISSGYQKIDRRLFTGAATKLKADDVKMEGVIDVSRMLEGRAAGVSVQNVSGTFGTAPKIRVRGATSITGDNKPLWVIDGVVLEDVVNVSMDQLSTGDATTLIGSSVAGVNADDIESFDILKDAAATALYGARAMNGVIVITTKKGRAGKTKISYTGNFSMLLKPTYSTFNIMNSADQMSVYSELQRKGWLNHSDVARSADGGVFAKMYDLIDSYDPATKKYGLENTPEARAAFLERYARANTDWFDLLFRNSITQEHSLSLSSGTDHSQYYFSTSFYNDNGWSVGDNVKRYTANLRANYQLSDRLTVGFITSGSVRDQKAPGTVTRVSNPVEGKYDRDFDINPFSYALNTSRTLTAYDTDGELEYFRRNFAPFNILNELRNNTLALNMLDLRLQGEVTYKIAKSLNYNFLGSIRTVKTSREHNVKENANMAEAYRAAGSATIRDNNKFLYRDPDNPEAEPVVVLPQGGFYNRTEDQLVNYSVRNTLNWSQTFNDIHMVNLFGGQEIKYANRQNSWFNGYGYQFDKGGVPFTDYRILKQLLEANYNYYGMDNKYDRFVAFFANGSYSYRGKYTFNGTARMDGSNQLGAASKARWLPTWNVSGSWNVREEPFMQNVRAIDMLTLRATYGLTAAMGNATNSKAILRNVTTRRPYFDEVESAIILESLENSELTWEKQYETNVGLDIGFFKGRLNVSVDAYNRNGFDLISAIRTSGIGGQEYKLANYADMKSHGLEFTLGAGIVDKKDFSWRSNFTLGYNKNKITNLKSAPNIFSLVVPEGGPQEGYAVRGLFSIDFQGLDPKTGIPLFINEQGETSNNVYLQSLTTEHLKYEGPVDPTLTGGFANTFRYKSLSLNVFFTYQAGNKIRLNPAFKNSYTDLDATPKEFQDRWTLPGDEQFTNIPSILYRPVDASLNDVHPYRYYNYSSQMVADGGFIRLKTLSLLYNLPARWTSAIGAGNASLNLIAQNLWLIYADPKLKGQDPEFFSAGGVALPVPRQFTLSVKVGF</sequence>
<dbReference type="Gene3D" id="2.40.170.20">
    <property type="entry name" value="TonB-dependent receptor, beta-barrel domain"/>
    <property type="match status" value="1"/>
</dbReference>
<evidence type="ECO:0000256" key="8">
    <source>
        <dbReference type="SAM" id="SignalP"/>
    </source>
</evidence>
<evidence type="ECO:0000256" key="3">
    <source>
        <dbReference type="ARBA" id="ARBA00022452"/>
    </source>
</evidence>
<comment type="similarity">
    <text evidence="7">Belongs to the TonB-dependent receptor family.</text>
</comment>
<dbReference type="SUPFAM" id="SSF56935">
    <property type="entry name" value="Porins"/>
    <property type="match status" value="1"/>
</dbReference>
<keyword evidence="6 7" id="KW-0998">Cell outer membrane</keyword>
<name>A0ABV2TBT5_9BACT</name>
<comment type="subcellular location">
    <subcellularLocation>
        <location evidence="1 7">Cell outer membrane</location>
        <topology evidence="1 7">Multi-pass membrane protein</topology>
    </subcellularLocation>
</comment>